<evidence type="ECO:0000256" key="4">
    <source>
        <dbReference type="ARBA" id="ARBA00023140"/>
    </source>
</evidence>
<protein>
    <recommendedName>
        <fullName evidence="6">AMP-dependent synthetase/ligase domain-containing protein</fullName>
    </recommendedName>
</protein>
<organism evidence="7">
    <name type="scientific">Oppiella nova</name>
    <dbReference type="NCBI Taxonomy" id="334625"/>
    <lineage>
        <taxon>Eukaryota</taxon>
        <taxon>Metazoa</taxon>
        <taxon>Ecdysozoa</taxon>
        <taxon>Arthropoda</taxon>
        <taxon>Chelicerata</taxon>
        <taxon>Arachnida</taxon>
        <taxon>Acari</taxon>
        <taxon>Acariformes</taxon>
        <taxon>Sarcoptiformes</taxon>
        <taxon>Oribatida</taxon>
        <taxon>Brachypylina</taxon>
        <taxon>Oppioidea</taxon>
        <taxon>Oppiidae</taxon>
        <taxon>Oppiella</taxon>
    </lineage>
</organism>
<evidence type="ECO:0000256" key="5">
    <source>
        <dbReference type="SAM" id="MobiDB-lite"/>
    </source>
</evidence>
<sequence length="340" mass="38540">MQDKEVLHNSSEDIIISMPFDKLFGIELHLSSLISGSKMVIISGTFDTNIVSYLKSIQDLKVTKLILFASDVKLMIKNEVNLLYDMSSVKEILYVGVFDDYNNVRQSVENMFKCRFFRTVYGTTESGVISCLYKTKSFEYNGYSSGQLISGTEIKVIDIKSGDTLPVHRVGQICVKSKQLGIGYFTDDINSIQFGDRLTTDGYFKTNDAGYYDNQGNIYIESKVSDILHIDDQMFTPTELQILLLSHPDVIDTSVIGVHCEYSDSDEESEDRVQEMGSETRDLDLINFINDRVEPIRQIDSVTARKLLENGRSVPSRLTPMATNKYFSSDRNEDETPEDQ</sequence>
<feature type="region of interest" description="Disordered" evidence="5">
    <location>
        <begin position="319"/>
        <end position="340"/>
    </location>
</feature>
<name>A0A7R9QJP6_9ACAR</name>
<evidence type="ECO:0000256" key="2">
    <source>
        <dbReference type="ARBA" id="ARBA00006432"/>
    </source>
</evidence>
<evidence type="ECO:0000313" key="7">
    <source>
        <dbReference type="EMBL" id="CAD7646739.1"/>
    </source>
</evidence>
<dbReference type="GO" id="GO:0016405">
    <property type="term" value="F:CoA-ligase activity"/>
    <property type="evidence" value="ECO:0007669"/>
    <property type="project" value="TreeGrafter"/>
</dbReference>
<evidence type="ECO:0000256" key="1">
    <source>
        <dbReference type="ARBA" id="ARBA00004275"/>
    </source>
</evidence>
<evidence type="ECO:0000256" key="3">
    <source>
        <dbReference type="ARBA" id="ARBA00022598"/>
    </source>
</evidence>
<accession>A0A7R9QJP6</accession>
<dbReference type="OrthoDB" id="2962993at2759"/>
<gene>
    <name evidence="7" type="ORF">ONB1V03_LOCUS5887</name>
</gene>
<dbReference type="InterPro" id="IPR000873">
    <property type="entry name" value="AMP-dep_synth/lig_dom"/>
</dbReference>
<comment type="subcellular location">
    <subcellularLocation>
        <location evidence="1">Peroxisome</location>
    </subcellularLocation>
</comment>
<proteinExistence type="inferred from homology"/>
<evidence type="ECO:0000313" key="8">
    <source>
        <dbReference type="Proteomes" id="UP000728032"/>
    </source>
</evidence>
<dbReference type="EMBL" id="OC917322">
    <property type="protein sequence ID" value="CAD7646739.1"/>
    <property type="molecule type" value="Genomic_DNA"/>
</dbReference>
<dbReference type="PANTHER" id="PTHR24096:SF149">
    <property type="entry name" value="AMP-BINDING DOMAIN-CONTAINING PROTEIN-RELATED"/>
    <property type="match status" value="1"/>
</dbReference>
<dbReference type="SUPFAM" id="SSF56801">
    <property type="entry name" value="Acetyl-CoA synthetase-like"/>
    <property type="match status" value="1"/>
</dbReference>
<dbReference type="InterPro" id="IPR042099">
    <property type="entry name" value="ANL_N_sf"/>
</dbReference>
<dbReference type="Proteomes" id="UP000728032">
    <property type="component" value="Unassembled WGS sequence"/>
</dbReference>
<dbReference type="EMBL" id="CAJPVJ010002497">
    <property type="protein sequence ID" value="CAG2166363.1"/>
    <property type="molecule type" value="Genomic_DNA"/>
</dbReference>
<reference evidence="7" key="1">
    <citation type="submission" date="2020-11" db="EMBL/GenBank/DDBJ databases">
        <authorList>
            <person name="Tran Van P."/>
        </authorList>
    </citation>
    <scope>NUCLEOTIDE SEQUENCE</scope>
</reference>
<comment type="similarity">
    <text evidence="2">Belongs to the ATP-dependent AMP-binding enzyme family.</text>
</comment>
<dbReference type="GO" id="GO:0005777">
    <property type="term" value="C:peroxisome"/>
    <property type="evidence" value="ECO:0007669"/>
    <property type="project" value="UniProtKB-SubCell"/>
</dbReference>
<keyword evidence="4" id="KW-0576">Peroxisome</keyword>
<dbReference type="PANTHER" id="PTHR24096">
    <property type="entry name" value="LONG-CHAIN-FATTY-ACID--COA LIGASE"/>
    <property type="match status" value="1"/>
</dbReference>
<keyword evidence="8" id="KW-1185">Reference proteome</keyword>
<dbReference type="Gene3D" id="3.40.50.12780">
    <property type="entry name" value="N-terminal domain of ligase-like"/>
    <property type="match status" value="1"/>
</dbReference>
<feature type="domain" description="AMP-dependent synthetase/ligase" evidence="6">
    <location>
        <begin position="11"/>
        <end position="185"/>
    </location>
</feature>
<dbReference type="AlphaFoldDB" id="A0A7R9QJP6"/>
<evidence type="ECO:0000259" key="6">
    <source>
        <dbReference type="Pfam" id="PF00501"/>
    </source>
</evidence>
<dbReference type="Pfam" id="PF00501">
    <property type="entry name" value="AMP-binding"/>
    <property type="match status" value="1"/>
</dbReference>
<keyword evidence="3" id="KW-0436">Ligase</keyword>